<comment type="caution">
    <text evidence="1">The sequence shown here is derived from an EMBL/GenBank/DDBJ whole genome shotgun (WGS) entry which is preliminary data.</text>
</comment>
<gene>
    <name evidence="1" type="ORF">RPERSI_LOCUS35139</name>
</gene>
<name>A0ACA9SVU3_9GLOM</name>
<organism evidence="1 2">
    <name type="scientific">Racocetra persica</name>
    <dbReference type="NCBI Taxonomy" id="160502"/>
    <lineage>
        <taxon>Eukaryota</taxon>
        <taxon>Fungi</taxon>
        <taxon>Fungi incertae sedis</taxon>
        <taxon>Mucoromycota</taxon>
        <taxon>Glomeromycotina</taxon>
        <taxon>Glomeromycetes</taxon>
        <taxon>Diversisporales</taxon>
        <taxon>Gigasporaceae</taxon>
        <taxon>Racocetra</taxon>
    </lineage>
</organism>
<feature type="non-terminal residue" evidence="1">
    <location>
        <position position="48"/>
    </location>
</feature>
<dbReference type="EMBL" id="CAJVQC010160844">
    <property type="protein sequence ID" value="CAG8848463.1"/>
    <property type="molecule type" value="Genomic_DNA"/>
</dbReference>
<evidence type="ECO:0000313" key="2">
    <source>
        <dbReference type="Proteomes" id="UP000789920"/>
    </source>
</evidence>
<accession>A0ACA9SVU3</accession>
<feature type="non-terminal residue" evidence="1">
    <location>
        <position position="1"/>
    </location>
</feature>
<dbReference type="Proteomes" id="UP000789920">
    <property type="component" value="Unassembled WGS sequence"/>
</dbReference>
<reference evidence="1" key="1">
    <citation type="submission" date="2021-06" db="EMBL/GenBank/DDBJ databases">
        <authorList>
            <person name="Kallberg Y."/>
            <person name="Tangrot J."/>
            <person name="Rosling A."/>
        </authorList>
    </citation>
    <scope>NUCLEOTIDE SEQUENCE</scope>
    <source>
        <strain evidence="1">MA461A</strain>
    </source>
</reference>
<evidence type="ECO:0000313" key="1">
    <source>
        <dbReference type="EMBL" id="CAG8848463.1"/>
    </source>
</evidence>
<sequence length="48" mass="5384">SKPSLPTTPLISSTSSTSEYYNNNQDEPLNLSICIHNIRGYNTDLKQQ</sequence>
<protein>
    <submittedName>
        <fullName evidence="1">18601_t:CDS:1</fullName>
    </submittedName>
</protein>
<keyword evidence="2" id="KW-1185">Reference proteome</keyword>
<proteinExistence type="predicted"/>